<feature type="domain" description="Methyltransferase" evidence="1">
    <location>
        <begin position="47"/>
        <end position="140"/>
    </location>
</feature>
<protein>
    <submittedName>
        <fullName evidence="2">Class I SAM-dependent methyltransferase</fullName>
    </submittedName>
</protein>
<dbReference type="RefSeq" id="WP_344247701.1">
    <property type="nucleotide sequence ID" value="NZ_BAAAHH010000069.1"/>
</dbReference>
<dbReference type="InterPro" id="IPR029063">
    <property type="entry name" value="SAM-dependent_MTases_sf"/>
</dbReference>
<gene>
    <name evidence="2" type="ORF">GCM10009550_77100</name>
</gene>
<dbReference type="GO" id="GO:0032259">
    <property type="term" value="P:methylation"/>
    <property type="evidence" value="ECO:0007669"/>
    <property type="project" value="UniProtKB-KW"/>
</dbReference>
<reference evidence="2 3" key="1">
    <citation type="journal article" date="2019" name="Int. J. Syst. Evol. Microbiol.">
        <title>The Global Catalogue of Microorganisms (GCM) 10K type strain sequencing project: providing services to taxonomists for standard genome sequencing and annotation.</title>
        <authorList>
            <consortium name="The Broad Institute Genomics Platform"/>
            <consortium name="The Broad Institute Genome Sequencing Center for Infectious Disease"/>
            <person name="Wu L."/>
            <person name="Ma J."/>
        </authorList>
    </citation>
    <scope>NUCLEOTIDE SEQUENCE [LARGE SCALE GENOMIC DNA]</scope>
    <source>
        <strain evidence="2 3">JCM 10696</strain>
    </source>
</reference>
<dbReference type="GO" id="GO:0008168">
    <property type="term" value="F:methyltransferase activity"/>
    <property type="evidence" value="ECO:0007669"/>
    <property type="project" value="UniProtKB-KW"/>
</dbReference>
<dbReference type="InterPro" id="IPR041698">
    <property type="entry name" value="Methyltransf_25"/>
</dbReference>
<dbReference type="CDD" id="cd02440">
    <property type="entry name" value="AdoMet_MTases"/>
    <property type="match status" value="1"/>
</dbReference>
<dbReference type="EMBL" id="BAAAHH010000069">
    <property type="protein sequence ID" value="GAA0969905.1"/>
    <property type="molecule type" value="Genomic_DNA"/>
</dbReference>
<evidence type="ECO:0000259" key="1">
    <source>
        <dbReference type="Pfam" id="PF13649"/>
    </source>
</evidence>
<evidence type="ECO:0000313" key="3">
    <source>
        <dbReference type="Proteomes" id="UP001500665"/>
    </source>
</evidence>
<dbReference type="Proteomes" id="UP001500665">
    <property type="component" value="Unassembled WGS sequence"/>
</dbReference>
<dbReference type="Pfam" id="PF13649">
    <property type="entry name" value="Methyltransf_25"/>
    <property type="match status" value="1"/>
</dbReference>
<accession>A0ABN1S1C5</accession>
<keyword evidence="2" id="KW-0489">Methyltransferase</keyword>
<dbReference type="PANTHER" id="PTHR12843:SF5">
    <property type="entry name" value="EEF1A LYSINE METHYLTRANSFERASE 2"/>
    <property type="match status" value="1"/>
</dbReference>
<organism evidence="2 3">
    <name type="scientific">Actinocorallia libanotica</name>
    <dbReference type="NCBI Taxonomy" id="46162"/>
    <lineage>
        <taxon>Bacteria</taxon>
        <taxon>Bacillati</taxon>
        <taxon>Actinomycetota</taxon>
        <taxon>Actinomycetes</taxon>
        <taxon>Streptosporangiales</taxon>
        <taxon>Thermomonosporaceae</taxon>
        <taxon>Actinocorallia</taxon>
    </lineage>
</organism>
<comment type="caution">
    <text evidence="2">The sequence shown here is derived from an EMBL/GenBank/DDBJ whole genome shotgun (WGS) entry which is preliminary data.</text>
</comment>
<dbReference type="PANTHER" id="PTHR12843">
    <property type="entry name" value="PROTEIN-LYSINE N-METHYLTRANSFERASE METTL10"/>
    <property type="match status" value="1"/>
</dbReference>
<dbReference type="SUPFAM" id="SSF53335">
    <property type="entry name" value="S-adenosyl-L-methionine-dependent methyltransferases"/>
    <property type="match status" value="1"/>
</dbReference>
<keyword evidence="3" id="KW-1185">Reference proteome</keyword>
<name>A0ABN1S1C5_9ACTN</name>
<evidence type="ECO:0000313" key="2">
    <source>
        <dbReference type="EMBL" id="GAA0969905.1"/>
    </source>
</evidence>
<sequence length="204" mass="22207">MSQDPQHHWEDVYAHRDPAEVSWYQADPAPSLALITSAVNGDLAAPIIDVGGGASILSSRLAAAGHTDVTVLDVSRTALAASRAQDPTGTVQQVHHDLLTWKPQRRYRLWHDRAVFHFLTGPADRDAYRAVLDQALAPGGTVVLATFALDGPTHCSGLEVARYDAAGLAAELGDRYTLTAHGRHDHHTPWNTVQHFTWITATRT</sequence>
<proteinExistence type="predicted"/>
<dbReference type="Gene3D" id="3.40.50.150">
    <property type="entry name" value="Vaccinia Virus protein VP39"/>
    <property type="match status" value="1"/>
</dbReference>
<keyword evidence="2" id="KW-0808">Transferase</keyword>